<comment type="caution">
    <text evidence="1">The sequence shown here is derived from an EMBL/GenBank/DDBJ whole genome shotgun (WGS) entry which is preliminary data.</text>
</comment>
<evidence type="ECO:0000313" key="1">
    <source>
        <dbReference type="EMBL" id="KAJ7102327.1"/>
    </source>
</evidence>
<dbReference type="InterPro" id="IPR006995">
    <property type="entry name" value="ATP_synth_F0_jsu"/>
</dbReference>
<feature type="non-terminal residue" evidence="1">
    <location>
        <position position="1"/>
    </location>
</feature>
<dbReference type="GO" id="GO:0015078">
    <property type="term" value="F:proton transmembrane transporter activity"/>
    <property type="evidence" value="ECO:0007669"/>
    <property type="project" value="InterPro"/>
</dbReference>
<dbReference type="GO" id="GO:0015986">
    <property type="term" value="P:proton motive force-driven ATP synthesis"/>
    <property type="evidence" value="ECO:0007669"/>
    <property type="project" value="InterPro"/>
</dbReference>
<dbReference type="Proteomes" id="UP001222325">
    <property type="component" value="Unassembled WGS sequence"/>
</dbReference>
<proteinExistence type="predicted"/>
<dbReference type="GO" id="GO:0045259">
    <property type="term" value="C:proton-transporting ATP synthase complex"/>
    <property type="evidence" value="ECO:0007669"/>
    <property type="project" value="InterPro"/>
</dbReference>
<gene>
    <name evidence="1" type="ORF">B0H15DRAFT_768782</name>
</gene>
<dbReference type="EMBL" id="JARJCN010000003">
    <property type="protein sequence ID" value="KAJ7102327.1"/>
    <property type="molecule type" value="Genomic_DNA"/>
</dbReference>
<evidence type="ECO:0000313" key="2">
    <source>
        <dbReference type="Proteomes" id="UP001222325"/>
    </source>
</evidence>
<reference evidence="1" key="1">
    <citation type="submission" date="2023-03" db="EMBL/GenBank/DDBJ databases">
        <title>Massive genome expansion in bonnet fungi (Mycena s.s.) driven by repeated elements and novel gene families across ecological guilds.</title>
        <authorList>
            <consortium name="Lawrence Berkeley National Laboratory"/>
            <person name="Harder C.B."/>
            <person name="Miyauchi S."/>
            <person name="Viragh M."/>
            <person name="Kuo A."/>
            <person name="Thoen E."/>
            <person name="Andreopoulos B."/>
            <person name="Lu D."/>
            <person name="Skrede I."/>
            <person name="Drula E."/>
            <person name="Henrissat B."/>
            <person name="Morin E."/>
            <person name="Kohler A."/>
            <person name="Barry K."/>
            <person name="LaButti K."/>
            <person name="Morin E."/>
            <person name="Salamov A."/>
            <person name="Lipzen A."/>
            <person name="Mereny Z."/>
            <person name="Hegedus B."/>
            <person name="Baldrian P."/>
            <person name="Stursova M."/>
            <person name="Weitz H."/>
            <person name="Taylor A."/>
            <person name="Grigoriev I.V."/>
            <person name="Nagy L.G."/>
            <person name="Martin F."/>
            <person name="Kauserud H."/>
        </authorList>
    </citation>
    <scope>NUCLEOTIDE SEQUENCE</scope>
    <source>
        <strain evidence="1">CBHHK173m</strain>
    </source>
</reference>
<organism evidence="1 2">
    <name type="scientific">Mycena belliarum</name>
    <dbReference type="NCBI Taxonomy" id="1033014"/>
    <lineage>
        <taxon>Eukaryota</taxon>
        <taxon>Fungi</taxon>
        <taxon>Dikarya</taxon>
        <taxon>Basidiomycota</taxon>
        <taxon>Agaricomycotina</taxon>
        <taxon>Agaricomycetes</taxon>
        <taxon>Agaricomycetidae</taxon>
        <taxon>Agaricales</taxon>
        <taxon>Marasmiineae</taxon>
        <taxon>Mycenaceae</taxon>
        <taxon>Mycena</taxon>
    </lineage>
</organism>
<protein>
    <submittedName>
        <fullName evidence="1">Uncharacterized protein</fullName>
    </submittedName>
</protein>
<accession>A0AAD6UJA8</accession>
<name>A0AAD6UJA8_9AGAR</name>
<sequence>SRFPLMRLQVLKPLWPFLVAGSISLYGISKLQDIAVRCTPCLPEWGRCFVLLIELYSAGVR</sequence>
<dbReference type="Pfam" id="PF04911">
    <property type="entry name" value="ATP-synt_J"/>
    <property type="match status" value="1"/>
</dbReference>
<dbReference type="AlphaFoldDB" id="A0AAD6UJA8"/>
<keyword evidence="2" id="KW-1185">Reference proteome</keyword>